<dbReference type="Proteomes" id="UP001607302">
    <property type="component" value="Unassembled WGS sequence"/>
</dbReference>
<evidence type="ECO:0000313" key="2">
    <source>
        <dbReference type="Proteomes" id="UP001607302"/>
    </source>
</evidence>
<dbReference type="EMBL" id="JAUDFV010000115">
    <property type="protein sequence ID" value="KAL2729735.1"/>
    <property type="molecule type" value="Genomic_DNA"/>
</dbReference>
<name>A0ABD2BAN6_VESSQ</name>
<comment type="caution">
    <text evidence="1">The sequence shown here is derived from an EMBL/GenBank/DDBJ whole genome shotgun (WGS) entry which is preliminary data.</text>
</comment>
<keyword evidence="2" id="KW-1185">Reference proteome</keyword>
<evidence type="ECO:0000313" key="1">
    <source>
        <dbReference type="EMBL" id="KAL2729735.1"/>
    </source>
</evidence>
<accession>A0ABD2BAN6</accession>
<dbReference type="AlphaFoldDB" id="A0ABD2BAN6"/>
<protein>
    <submittedName>
        <fullName evidence="1">Uncharacterized protein</fullName>
    </submittedName>
</protein>
<sequence length="153" mass="17824">MMMTYDLEKKEKILMTRHCMYETIQQKKSAKFTKLTSGTHIRDVSRGTDDHAFVVLKKNSFLVISVMSASRCVNAEEWSAGVGFEPKVFRFVGFWRILSPELYCQPVIKYTSVIVIDYDANVDWTTLLMQIPICCEAQKLYINYNKPKENKNF</sequence>
<proteinExistence type="predicted"/>
<reference evidence="1 2" key="1">
    <citation type="journal article" date="2024" name="Ann. Entomol. Soc. Am.">
        <title>Genomic analyses of the southern and eastern yellowjacket wasps (Hymenoptera: Vespidae) reveal evolutionary signatures of social life.</title>
        <authorList>
            <person name="Catto M.A."/>
            <person name="Caine P.B."/>
            <person name="Orr S.E."/>
            <person name="Hunt B.G."/>
            <person name="Goodisman M.A.D."/>
        </authorList>
    </citation>
    <scope>NUCLEOTIDE SEQUENCE [LARGE SCALE GENOMIC DNA]</scope>
    <source>
        <strain evidence="1">233</strain>
        <tissue evidence="1">Head and thorax</tissue>
    </source>
</reference>
<organism evidence="1 2">
    <name type="scientific">Vespula squamosa</name>
    <name type="common">Southern yellow jacket</name>
    <name type="synonym">Wasp</name>
    <dbReference type="NCBI Taxonomy" id="30214"/>
    <lineage>
        <taxon>Eukaryota</taxon>
        <taxon>Metazoa</taxon>
        <taxon>Ecdysozoa</taxon>
        <taxon>Arthropoda</taxon>
        <taxon>Hexapoda</taxon>
        <taxon>Insecta</taxon>
        <taxon>Pterygota</taxon>
        <taxon>Neoptera</taxon>
        <taxon>Endopterygota</taxon>
        <taxon>Hymenoptera</taxon>
        <taxon>Apocrita</taxon>
        <taxon>Aculeata</taxon>
        <taxon>Vespoidea</taxon>
        <taxon>Vespidae</taxon>
        <taxon>Vespinae</taxon>
        <taxon>Vespula</taxon>
    </lineage>
</organism>
<gene>
    <name evidence="1" type="ORF">V1478_005575</name>
</gene>